<name>A0A316ELN8_9ACTN</name>
<reference evidence="1 2" key="1">
    <citation type="submission" date="2018-05" db="EMBL/GenBank/DDBJ databases">
        <title>Genomic Encyclopedia of Archaeal and Bacterial Type Strains, Phase II (KMG-II): from individual species to whole genera.</title>
        <authorList>
            <person name="Goeker M."/>
        </authorList>
    </citation>
    <scope>NUCLEOTIDE SEQUENCE [LARGE SCALE GENOMIC DNA]</scope>
    <source>
        <strain evidence="1 2">DSM 45184</strain>
    </source>
</reference>
<evidence type="ECO:0000313" key="1">
    <source>
        <dbReference type="EMBL" id="PWK32434.1"/>
    </source>
</evidence>
<evidence type="ECO:0008006" key="3">
    <source>
        <dbReference type="Google" id="ProtNLM"/>
    </source>
</evidence>
<accession>A0A316ELN8</accession>
<keyword evidence="2" id="KW-1185">Reference proteome</keyword>
<evidence type="ECO:0000313" key="2">
    <source>
        <dbReference type="Proteomes" id="UP000245697"/>
    </source>
</evidence>
<organism evidence="1 2">
    <name type="scientific">Actinoplanes xinjiangensis</name>
    <dbReference type="NCBI Taxonomy" id="512350"/>
    <lineage>
        <taxon>Bacteria</taxon>
        <taxon>Bacillati</taxon>
        <taxon>Actinomycetota</taxon>
        <taxon>Actinomycetes</taxon>
        <taxon>Micromonosporales</taxon>
        <taxon>Micromonosporaceae</taxon>
        <taxon>Actinoplanes</taxon>
    </lineage>
</organism>
<dbReference type="AlphaFoldDB" id="A0A316ELN8"/>
<proteinExistence type="predicted"/>
<protein>
    <recommendedName>
        <fullName evidence="3">WXG100 family type VII secretion target</fullName>
    </recommendedName>
</protein>
<dbReference type="RefSeq" id="WP_109601929.1">
    <property type="nucleotide sequence ID" value="NZ_BONA01000098.1"/>
</dbReference>
<gene>
    <name evidence="1" type="ORF">BC793_13044</name>
</gene>
<dbReference type="Gene3D" id="1.10.287.1060">
    <property type="entry name" value="ESAT-6-like"/>
    <property type="match status" value="1"/>
</dbReference>
<sequence>MINNNPGGRLWVDPDGVEGLGQAYQGHVELYDTYLAQLTALRSRYANAWGDDDMGEQFSTKFLEGMDNLEAIIGGVKGTLAYTAQGLTQSAIAYREADDAAAEVGHKMAKNFETLGQPLYAASTSEGTATPLQPARLAKQHAVRARVADPEIEPGKPLAMRAMTVHERAATESIPALPLEGTRRQPAERNVAYASRRPLEEPAESEYTAMEPTQAYATIPAQPAMPAISSMFMKPEYATAHVGGQALPAGYQLISLNTFEDGSTRVDANLYDSVTPLAGTTVTTPEGTVIDPGRGQFFVVKENPNVDPTVPGYEPLVLSYAPDGTPTPIIPGF</sequence>
<comment type="caution">
    <text evidence="1">The sequence shown here is derived from an EMBL/GenBank/DDBJ whole genome shotgun (WGS) entry which is preliminary data.</text>
</comment>
<dbReference type="OrthoDB" id="3284120at2"/>
<dbReference type="EMBL" id="QGGR01000030">
    <property type="protein sequence ID" value="PWK32434.1"/>
    <property type="molecule type" value="Genomic_DNA"/>
</dbReference>
<dbReference type="Proteomes" id="UP000245697">
    <property type="component" value="Unassembled WGS sequence"/>
</dbReference>